<dbReference type="AlphaFoldDB" id="A0A1Q5U6Q1"/>
<evidence type="ECO:0000313" key="3">
    <source>
        <dbReference type="Proteomes" id="UP000186277"/>
    </source>
</evidence>
<evidence type="ECO:0000256" key="1">
    <source>
        <dbReference type="SAM" id="MobiDB-lite"/>
    </source>
</evidence>
<dbReference type="Proteomes" id="UP000186277">
    <property type="component" value="Unassembled WGS sequence"/>
</dbReference>
<gene>
    <name evidence="2" type="ORF">Xentx_00829</name>
</gene>
<evidence type="ECO:0000313" key="2">
    <source>
        <dbReference type="EMBL" id="OKP08130.1"/>
    </source>
</evidence>
<comment type="caution">
    <text evidence="2">The sequence shown here is derived from an EMBL/GenBank/DDBJ whole genome shotgun (WGS) entry which is preliminary data.</text>
</comment>
<proteinExistence type="predicted"/>
<feature type="compositionally biased region" description="Basic and acidic residues" evidence="1">
    <location>
        <begin position="48"/>
        <end position="59"/>
    </location>
</feature>
<keyword evidence="3" id="KW-1185">Reference proteome</keyword>
<dbReference type="EMBL" id="MKGR01000004">
    <property type="protein sequence ID" value="OKP08130.1"/>
    <property type="molecule type" value="Genomic_DNA"/>
</dbReference>
<organism evidence="2 3">
    <name type="scientific">Xenorhabdus thuongxuanensis</name>
    <dbReference type="NCBI Taxonomy" id="1873484"/>
    <lineage>
        <taxon>Bacteria</taxon>
        <taxon>Pseudomonadati</taxon>
        <taxon>Pseudomonadota</taxon>
        <taxon>Gammaproteobacteria</taxon>
        <taxon>Enterobacterales</taxon>
        <taxon>Morganellaceae</taxon>
        <taxon>Xenorhabdus</taxon>
    </lineage>
</organism>
<accession>A0A1Q5U6Q1</accession>
<name>A0A1Q5U6Q1_9GAMM</name>
<feature type="region of interest" description="Disordered" evidence="1">
    <location>
        <begin position="29"/>
        <end position="59"/>
    </location>
</feature>
<reference evidence="2 3" key="1">
    <citation type="submission" date="2016-09" db="EMBL/GenBank/DDBJ databases">
        <title>Xenorhabdus thuongxuanensis sp. nov. and Xenorhabdus eapokensis sp. nov., isolated from Steinernema species.</title>
        <authorList>
            <person name="Kaempfer P."/>
            <person name="Tobias N.J."/>
            <person name="Phan Ke L."/>
            <person name="Bode H.B."/>
            <person name="Glaeser S.P."/>
        </authorList>
    </citation>
    <scope>NUCLEOTIDE SEQUENCE [LARGE SCALE GENOMIC DNA]</scope>
    <source>
        <strain evidence="2 3">30TX1</strain>
    </source>
</reference>
<protein>
    <submittedName>
        <fullName evidence="2">Uncharacterized protein</fullName>
    </submittedName>
</protein>
<sequence length="59" mass="7149">MTGFMSITKMREDEVDQLLKGLLKHSEPYRQQNQIAPEKPIARRKTQRDRELMECFRNR</sequence>